<dbReference type="InterPro" id="IPR036397">
    <property type="entry name" value="RNaseH_sf"/>
</dbReference>
<evidence type="ECO:0000313" key="2">
    <source>
        <dbReference type="EMBL" id="KYP75699.1"/>
    </source>
</evidence>
<dbReference type="InterPro" id="IPR012337">
    <property type="entry name" value="RNaseH-like_sf"/>
</dbReference>
<accession>A0A151U8U8</accession>
<sequence>SGTIILGKLILHDTLFLPEFSVQLVSIPKLINFIDCLVIFCKNHCILVQTTTFKMIGVARKHQGLFHLLRNNNLNASESNTSSCNSSLQHSILANNTHSCTLWHMKLGHPSNKILHVLASQYSDISFNPVNACDVCAFAKQKRLSYLTSNSKSTCFFELIHTDIWGPIATPSIEGYKYFLTVVDDYSRFTWILLLKNKNEVRPLLQNFIT</sequence>
<dbReference type="InterPro" id="IPR039537">
    <property type="entry name" value="Retrotran_Ty1/copia-like"/>
</dbReference>
<organism evidence="2 3">
    <name type="scientific">Cajanus cajan</name>
    <name type="common">Pigeon pea</name>
    <name type="synonym">Cajanus indicus</name>
    <dbReference type="NCBI Taxonomy" id="3821"/>
    <lineage>
        <taxon>Eukaryota</taxon>
        <taxon>Viridiplantae</taxon>
        <taxon>Streptophyta</taxon>
        <taxon>Embryophyta</taxon>
        <taxon>Tracheophyta</taxon>
        <taxon>Spermatophyta</taxon>
        <taxon>Magnoliopsida</taxon>
        <taxon>eudicotyledons</taxon>
        <taxon>Gunneridae</taxon>
        <taxon>Pentapetalae</taxon>
        <taxon>rosids</taxon>
        <taxon>fabids</taxon>
        <taxon>Fabales</taxon>
        <taxon>Fabaceae</taxon>
        <taxon>Papilionoideae</taxon>
        <taxon>50 kb inversion clade</taxon>
        <taxon>NPAAA clade</taxon>
        <taxon>indigoferoid/millettioid clade</taxon>
        <taxon>Phaseoleae</taxon>
        <taxon>Cajanus</taxon>
    </lineage>
</organism>
<dbReference type="SUPFAM" id="SSF53098">
    <property type="entry name" value="Ribonuclease H-like"/>
    <property type="match status" value="1"/>
</dbReference>
<dbReference type="Proteomes" id="UP000075243">
    <property type="component" value="Chromosome 1"/>
</dbReference>
<gene>
    <name evidence="2" type="ORF">KK1_019895</name>
</gene>
<dbReference type="EMBL" id="CM003603">
    <property type="protein sequence ID" value="KYP75699.1"/>
    <property type="molecule type" value="Genomic_DNA"/>
</dbReference>
<evidence type="ECO:0000313" key="3">
    <source>
        <dbReference type="Proteomes" id="UP000075243"/>
    </source>
</evidence>
<dbReference type="GO" id="GO:0003676">
    <property type="term" value="F:nucleic acid binding"/>
    <property type="evidence" value="ECO:0007669"/>
    <property type="project" value="InterPro"/>
</dbReference>
<dbReference type="Gene3D" id="3.30.420.10">
    <property type="entry name" value="Ribonuclease H-like superfamily/Ribonuclease H"/>
    <property type="match status" value="1"/>
</dbReference>
<feature type="domain" description="GAG-pre-integrase" evidence="1">
    <location>
        <begin position="83"/>
        <end position="141"/>
    </location>
</feature>
<dbReference type="InterPro" id="IPR025724">
    <property type="entry name" value="GAG-pre-integrase_dom"/>
</dbReference>
<dbReference type="AlphaFoldDB" id="A0A151U8U8"/>
<protein>
    <submittedName>
        <fullName evidence="2">Retrovirus-related Pol polyprotein from transposon TNT 1-94</fullName>
    </submittedName>
</protein>
<feature type="non-terminal residue" evidence="2">
    <location>
        <position position="1"/>
    </location>
</feature>
<dbReference type="PANTHER" id="PTHR42648">
    <property type="entry name" value="TRANSPOSASE, PUTATIVE-RELATED"/>
    <property type="match status" value="1"/>
</dbReference>
<dbReference type="PANTHER" id="PTHR42648:SF31">
    <property type="entry name" value="RNA-DIRECTED DNA POLYMERASE"/>
    <property type="match status" value="1"/>
</dbReference>
<evidence type="ECO:0000259" key="1">
    <source>
        <dbReference type="Pfam" id="PF13976"/>
    </source>
</evidence>
<reference evidence="2 3" key="1">
    <citation type="journal article" date="2012" name="Nat. Biotechnol.">
        <title>Draft genome sequence of pigeonpea (Cajanus cajan), an orphan legume crop of resource-poor farmers.</title>
        <authorList>
            <person name="Varshney R.K."/>
            <person name="Chen W."/>
            <person name="Li Y."/>
            <person name="Bharti A.K."/>
            <person name="Saxena R.K."/>
            <person name="Schlueter J.A."/>
            <person name="Donoghue M.T."/>
            <person name="Azam S."/>
            <person name="Fan G."/>
            <person name="Whaley A.M."/>
            <person name="Farmer A.D."/>
            <person name="Sheridan J."/>
            <person name="Iwata A."/>
            <person name="Tuteja R."/>
            <person name="Penmetsa R.V."/>
            <person name="Wu W."/>
            <person name="Upadhyaya H.D."/>
            <person name="Yang S.P."/>
            <person name="Shah T."/>
            <person name="Saxena K.B."/>
            <person name="Michael T."/>
            <person name="McCombie W.R."/>
            <person name="Yang B."/>
            <person name="Zhang G."/>
            <person name="Yang H."/>
            <person name="Wang J."/>
            <person name="Spillane C."/>
            <person name="Cook D.R."/>
            <person name="May G.D."/>
            <person name="Xu X."/>
            <person name="Jackson S.A."/>
        </authorList>
    </citation>
    <scope>NUCLEOTIDE SEQUENCE [LARGE SCALE GENOMIC DNA]</scope>
    <source>
        <strain evidence="3">cv. Asha</strain>
    </source>
</reference>
<proteinExistence type="predicted"/>
<dbReference type="Pfam" id="PF13976">
    <property type="entry name" value="gag_pre-integrs"/>
    <property type="match status" value="1"/>
</dbReference>
<dbReference type="Gramene" id="C.cajan_19334.t">
    <property type="protein sequence ID" value="C.cajan_19334.t.cds1"/>
    <property type="gene ID" value="C.cajan_19334"/>
</dbReference>
<name>A0A151U8U8_CAJCA</name>
<keyword evidence="3" id="KW-1185">Reference proteome</keyword>